<sequence length="280" mass="30572">MKLKKIVLTGAAGRLGSYLREPLSQMCEALVSTDITDDLGKLYANETYVQADLASYDAIFPVLEGAEMVVHFGAIVDEKPFEELLGPNFVGSYNIWEAGYQQGVRRIVYASSIHAVGMHKKADFIGIDAPHRPDTFYGLAKCFTEDLGSMYWDKRGLESVHLRILSAAQVNNARALGSWLSYDDLIQLVTRAVDTPSVGFSIIYGVSKNDRAPVDNAKASFLGYRPKDNAEQFAEAVLAETPAPDLTDPGEMLQGGPFAKVDLGQSGIAQMKIVNDKKTV</sequence>
<name>A0A061SR27_9RHOB</name>
<dbReference type="EMBL" id="JEMU01000014">
    <property type="protein sequence ID" value="KAJ02108.1"/>
    <property type="molecule type" value="Genomic_DNA"/>
</dbReference>
<dbReference type="SUPFAM" id="SSF51735">
    <property type="entry name" value="NAD(P)-binding Rossmann-fold domains"/>
    <property type="match status" value="1"/>
</dbReference>
<evidence type="ECO:0000256" key="1">
    <source>
        <dbReference type="ARBA" id="ARBA00007637"/>
    </source>
</evidence>
<keyword evidence="3" id="KW-0520">NAD</keyword>
<evidence type="ECO:0000313" key="5">
    <source>
        <dbReference type="EMBL" id="KAJ02108.1"/>
    </source>
</evidence>
<dbReference type="RefSeq" id="WP_037910029.1">
    <property type="nucleotide sequence ID" value="NZ_JEMU01000014.1"/>
</dbReference>
<keyword evidence="2" id="KW-0560">Oxidoreductase</keyword>
<dbReference type="Gene3D" id="3.40.50.720">
    <property type="entry name" value="NAD(P)-binding Rossmann-like Domain"/>
    <property type="match status" value="1"/>
</dbReference>
<organism evidence="5 6">
    <name type="scientific">Sulfitobacter mediterraneus</name>
    <dbReference type="NCBI Taxonomy" id="83219"/>
    <lineage>
        <taxon>Bacteria</taxon>
        <taxon>Pseudomonadati</taxon>
        <taxon>Pseudomonadota</taxon>
        <taxon>Alphaproteobacteria</taxon>
        <taxon>Rhodobacterales</taxon>
        <taxon>Roseobacteraceae</taxon>
        <taxon>Sulfitobacter</taxon>
    </lineage>
</organism>
<accession>A0A061SR27</accession>
<evidence type="ECO:0000256" key="3">
    <source>
        <dbReference type="ARBA" id="ARBA00023027"/>
    </source>
</evidence>
<reference evidence="5 6" key="1">
    <citation type="journal article" date="2014" name="Genome Announc.">
        <title>Draft Genome Sequences of Two Isolates of the Roseobacter Group, Sulfitobacter sp. Strains 3SOLIMAR09 and 1FIGIMAR09, from Harbors of Mallorca Island (Mediterranean Sea).</title>
        <authorList>
            <person name="Mas-Llado M."/>
            <person name="Pina-Villalonga J.M."/>
            <person name="Brunet-Galmes I."/>
            <person name="Nogales B."/>
            <person name="Bosch R."/>
        </authorList>
    </citation>
    <scope>NUCLEOTIDE SEQUENCE [LARGE SCALE GENOMIC DNA]</scope>
    <source>
        <strain evidence="5 6">1FIGIMAR09</strain>
    </source>
</reference>
<evidence type="ECO:0000256" key="2">
    <source>
        <dbReference type="ARBA" id="ARBA00023002"/>
    </source>
</evidence>
<comment type="caution">
    <text evidence="5">The sequence shown here is derived from an EMBL/GenBank/DDBJ whole genome shotgun (WGS) entry which is preliminary data.</text>
</comment>
<gene>
    <name evidence="5" type="ORF">PM02_15235</name>
</gene>
<protein>
    <submittedName>
        <fullName evidence="5">3-beta hydroxysteroid dehydrogenase</fullName>
    </submittedName>
</protein>
<dbReference type="STRING" id="83219.PM02_15235"/>
<dbReference type="PANTHER" id="PTHR43103:SF5">
    <property type="entry name" value="4-EPIMERASE, PUTATIVE (AFU_ORTHOLOGUE AFUA_7G00360)-RELATED"/>
    <property type="match status" value="1"/>
</dbReference>
<dbReference type="eggNOG" id="COG0451">
    <property type="taxonomic scope" value="Bacteria"/>
</dbReference>
<feature type="domain" description="NAD-dependent epimerase/dehydratase" evidence="4">
    <location>
        <begin position="6"/>
        <end position="164"/>
    </location>
</feature>
<dbReference type="InterPro" id="IPR036291">
    <property type="entry name" value="NAD(P)-bd_dom_sf"/>
</dbReference>
<dbReference type="Proteomes" id="UP000027337">
    <property type="component" value="Unassembled WGS sequence"/>
</dbReference>
<dbReference type="GO" id="GO:0016491">
    <property type="term" value="F:oxidoreductase activity"/>
    <property type="evidence" value="ECO:0007669"/>
    <property type="project" value="UniProtKB-KW"/>
</dbReference>
<dbReference type="AlphaFoldDB" id="A0A061SR27"/>
<proteinExistence type="inferred from homology"/>
<dbReference type="PANTHER" id="PTHR43103">
    <property type="entry name" value="NUCLEOSIDE-DIPHOSPHATE-SUGAR EPIMERASE"/>
    <property type="match status" value="1"/>
</dbReference>
<dbReference type="InterPro" id="IPR001509">
    <property type="entry name" value="Epimerase_deHydtase"/>
</dbReference>
<evidence type="ECO:0000313" key="6">
    <source>
        <dbReference type="Proteomes" id="UP000027337"/>
    </source>
</evidence>
<keyword evidence="6" id="KW-1185">Reference proteome</keyword>
<dbReference type="Pfam" id="PF01370">
    <property type="entry name" value="Epimerase"/>
    <property type="match status" value="1"/>
</dbReference>
<comment type="similarity">
    <text evidence="1">Belongs to the NAD(P)-dependent epimerase/dehydratase family.</text>
</comment>
<evidence type="ECO:0000259" key="4">
    <source>
        <dbReference type="Pfam" id="PF01370"/>
    </source>
</evidence>